<keyword evidence="7 11" id="KW-0472">Membrane</keyword>
<comment type="subcellular location">
    <subcellularLocation>
        <location evidence="1">Cell membrane</location>
        <topology evidence="1">Multi-pass membrane protein</topology>
    </subcellularLocation>
</comment>
<feature type="transmembrane region" description="Helical" evidence="11">
    <location>
        <begin position="213"/>
        <end position="236"/>
    </location>
</feature>
<keyword evidence="8 10" id="KW-0675">Receptor</keyword>
<dbReference type="Gene3D" id="1.20.1070.10">
    <property type="entry name" value="Rhodopsin 7-helix transmembrane proteins"/>
    <property type="match status" value="1"/>
</dbReference>
<dbReference type="PRINTS" id="PR00237">
    <property type="entry name" value="GPCRRHODOPSN"/>
</dbReference>
<keyword evidence="5 11" id="KW-1133">Transmembrane helix</keyword>
<dbReference type="GO" id="GO:0042277">
    <property type="term" value="F:peptide binding"/>
    <property type="evidence" value="ECO:0007669"/>
    <property type="project" value="TreeGrafter"/>
</dbReference>
<dbReference type="InterPro" id="IPR017452">
    <property type="entry name" value="GPCR_Rhodpsn_7TM"/>
</dbReference>
<evidence type="ECO:0000313" key="14">
    <source>
        <dbReference type="Proteomes" id="UP000326759"/>
    </source>
</evidence>
<evidence type="ECO:0000256" key="6">
    <source>
        <dbReference type="ARBA" id="ARBA00023040"/>
    </source>
</evidence>
<keyword evidence="14" id="KW-1185">Reference proteome</keyword>
<dbReference type="AlphaFoldDB" id="A0A5N5T306"/>
<keyword evidence="3" id="KW-1003">Cell membrane</keyword>
<evidence type="ECO:0000256" key="9">
    <source>
        <dbReference type="ARBA" id="ARBA00023224"/>
    </source>
</evidence>
<dbReference type="PANTHER" id="PTHR24229">
    <property type="entry name" value="NEUROPEPTIDES RECEPTOR"/>
    <property type="match status" value="1"/>
</dbReference>
<dbReference type="PROSITE" id="PS00237">
    <property type="entry name" value="G_PROTEIN_RECEP_F1_1"/>
    <property type="match status" value="1"/>
</dbReference>
<name>A0A5N5T306_9CRUS</name>
<dbReference type="Pfam" id="PF00001">
    <property type="entry name" value="7tm_1"/>
    <property type="match status" value="1"/>
</dbReference>
<keyword evidence="9 10" id="KW-0807">Transducer</keyword>
<reference evidence="13 14" key="1">
    <citation type="journal article" date="2019" name="PLoS Biol.">
        <title>Sex chromosomes control vertical transmission of feminizing Wolbachia symbionts in an isopod.</title>
        <authorList>
            <person name="Becking T."/>
            <person name="Chebbi M.A."/>
            <person name="Giraud I."/>
            <person name="Moumen B."/>
            <person name="Laverre T."/>
            <person name="Caubet Y."/>
            <person name="Peccoud J."/>
            <person name="Gilbert C."/>
            <person name="Cordaux R."/>
        </authorList>
    </citation>
    <scope>NUCLEOTIDE SEQUENCE [LARGE SCALE GENOMIC DNA]</scope>
    <source>
        <strain evidence="13">ANa2</strain>
        <tissue evidence="13">Whole body excluding digestive tract and cuticle</tissue>
    </source>
</reference>
<feature type="transmembrane region" description="Helical" evidence="11">
    <location>
        <begin position="83"/>
        <end position="107"/>
    </location>
</feature>
<evidence type="ECO:0000256" key="8">
    <source>
        <dbReference type="ARBA" id="ARBA00023170"/>
    </source>
</evidence>
<dbReference type="Proteomes" id="UP000326759">
    <property type="component" value="Unassembled WGS sequence"/>
</dbReference>
<keyword evidence="4 10" id="KW-0812">Transmembrane</keyword>
<evidence type="ECO:0000256" key="2">
    <source>
        <dbReference type="ARBA" id="ARBA00010663"/>
    </source>
</evidence>
<feature type="transmembrane region" description="Helical" evidence="11">
    <location>
        <begin position="119"/>
        <end position="138"/>
    </location>
</feature>
<sequence>MDYEEEFLPRNCSYLDFIPDDINLTGLTCPEGFFEGKPEINIVGNIINYLFYSITFVVGLCGNTLVIYVVTRFSKMQTVTNMYILNLALADEVFLFGIPFLITTYTTGYWPFGNIMCKFYMVTTSLNQFTSSLFLTIMSADRYIAVCHPINSPKYRTPLISRLVSLTAWSISALMIVPIFMYASAAKVVGGGANCNVFFPDQSYLAGHTIFTLYSFALSFGVPFTLIFIFYTLVILKLRSSWSKISFKREEKVSQKSN</sequence>
<evidence type="ECO:0000256" key="5">
    <source>
        <dbReference type="ARBA" id="ARBA00022989"/>
    </source>
</evidence>
<dbReference type="PROSITE" id="PS50262">
    <property type="entry name" value="G_PROTEIN_RECEP_F1_2"/>
    <property type="match status" value="1"/>
</dbReference>
<comment type="caution">
    <text evidence="13">The sequence shown here is derived from an EMBL/GenBank/DDBJ whole genome shotgun (WGS) entry which is preliminary data.</text>
</comment>
<comment type="similarity">
    <text evidence="2 10">Belongs to the G-protein coupled receptor 1 family.</text>
</comment>
<evidence type="ECO:0000256" key="4">
    <source>
        <dbReference type="ARBA" id="ARBA00022692"/>
    </source>
</evidence>
<evidence type="ECO:0000256" key="1">
    <source>
        <dbReference type="ARBA" id="ARBA00004651"/>
    </source>
</evidence>
<feature type="transmembrane region" description="Helical" evidence="11">
    <location>
        <begin position="159"/>
        <end position="183"/>
    </location>
</feature>
<dbReference type="GO" id="GO:0043005">
    <property type="term" value="C:neuron projection"/>
    <property type="evidence" value="ECO:0007669"/>
    <property type="project" value="TreeGrafter"/>
</dbReference>
<evidence type="ECO:0000313" key="13">
    <source>
        <dbReference type="EMBL" id="KAB7500389.1"/>
    </source>
</evidence>
<feature type="domain" description="G-protein coupled receptors family 1 profile" evidence="12">
    <location>
        <begin position="62"/>
        <end position="258"/>
    </location>
</feature>
<accession>A0A5N5T306</accession>
<dbReference type="OrthoDB" id="6076970at2759"/>
<evidence type="ECO:0000256" key="11">
    <source>
        <dbReference type="SAM" id="Phobius"/>
    </source>
</evidence>
<proteinExistence type="inferred from homology"/>
<evidence type="ECO:0000256" key="3">
    <source>
        <dbReference type="ARBA" id="ARBA00022475"/>
    </source>
</evidence>
<gene>
    <name evidence="13" type="primary">Sstr2_1</name>
    <name evidence="13" type="ORF">Anas_13087</name>
</gene>
<dbReference type="GO" id="GO:0005886">
    <property type="term" value="C:plasma membrane"/>
    <property type="evidence" value="ECO:0007669"/>
    <property type="project" value="UniProtKB-SubCell"/>
</dbReference>
<dbReference type="EMBL" id="SEYY01014094">
    <property type="protein sequence ID" value="KAB7500389.1"/>
    <property type="molecule type" value="Genomic_DNA"/>
</dbReference>
<evidence type="ECO:0000259" key="12">
    <source>
        <dbReference type="PROSITE" id="PS50262"/>
    </source>
</evidence>
<dbReference type="SUPFAM" id="SSF81321">
    <property type="entry name" value="Family A G protein-coupled receptor-like"/>
    <property type="match status" value="1"/>
</dbReference>
<protein>
    <submittedName>
        <fullName evidence="13">Somatostatin receptor type 2</fullName>
    </submittedName>
</protein>
<dbReference type="InterPro" id="IPR000276">
    <property type="entry name" value="GPCR_Rhodpsn"/>
</dbReference>
<dbReference type="GO" id="GO:0004930">
    <property type="term" value="F:G protein-coupled receptor activity"/>
    <property type="evidence" value="ECO:0007669"/>
    <property type="project" value="UniProtKB-KW"/>
</dbReference>
<evidence type="ECO:0000256" key="7">
    <source>
        <dbReference type="ARBA" id="ARBA00023136"/>
    </source>
</evidence>
<keyword evidence="6 10" id="KW-0297">G-protein coupled receptor</keyword>
<feature type="transmembrane region" description="Helical" evidence="11">
    <location>
        <begin position="49"/>
        <end position="71"/>
    </location>
</feature>
<dbReference type="PANTHER" id="PTHR24229:SF40">
    <property type="entry name" value="ALLATOSTATIN C RECEPTOR 1-RELATED"/>
    <property type="match status" value="1"/>
</dbReference>
<evidence type="ECO:0000256" key="10">
    <source>
        <dbReference type="RuleBase" id="RU000688"/>
    </source>
</evidence>
<organism evidence="13 14">
    <name type="scientific">Armadillidium nasatum</name>
    <dbReference type="NCBI Taxonomy" id="96803"/>
    <lineage>
        <taxon>Eukaryota</taxon>
        <taxon>Metazoa</taxon>
        <taxon>Ecdysozoa</taxon>
        <taxon>Arthropoda</taxon>
        <taxon>Crustacea</taxon>
        <taxon>Multicrustacea</taxon>
        <taxon>Malacostraca</taxon>
        <taxon>Eumalacostraca</taxon>
        <taxon>Peracarida</taxon>
        <taxon>Isopoda</taxon>
        <taxon>Oniscidea</taxon>
        <taxon>Crinocheta</taxon>
        <taxon>Armadillidiidae</taxon>
        <taxon>Armadillidium</taxon>
    </lineage>
</organism>